<protein>
    <submittedName>
        <fullName evidence="1">Uncharacterized protein</fullName>
    </submittedName>
</protein>
<name>A0A1I2L6U6_9ACTN</name>
<dbReference type="Proteomes" id="UP000199323">
    <property type="component" value="Unassembled WGS sequence"/>
</dbReference>
<dbReference type="OrthoDB" id="3473309at2"/>
<accession>A0A1I2L6U6</accession>
<sequence>MEKIDGRPYASRPELMEASGYSRATLAKLWRDRESNGHPPQVTVDGVMRWDLENWLEWSAGYQRARRESIRPVDRSGNPDEELPPVEQARVLGLERSAIAQYRRNPPPGWPPPLRTERNGRGVIEFRTRRQLWEYADNASRAGVAGRTAGPGPEARIQRAVEAMTAAPDRPAGVVARELAAEYGQSPVTWRPIVTEARKRLRSQ</sequence>
<proteinExistence type="predicted"/>
<dbReference type="STRING" id="380248.SAMN05216251_12717"/>
<evidence type="ECO:0000313" key="2">
    <source>
        <dbReference type="Proteomes" id="UP000199323"/>
    </source>
</evidence>
<evidence type="ECO:0000313" key="1">
    <source>
        <dbReference type="EMBL" id="SFF74663.1"/>
    </source>
</evidence>
<keyword evidence="2" id="KW-1185">Reference proteome</keyword>
<gene>
    <name evidence="1" type="ORF">SAMN05216251_12717</name>
</gene>
<dbReference type="AlphaFoldDB" id="A0A1I2L6U6"/>
<reference evidence="1 2" key="1">
    <citation type="submission" date="2016-10" db="EMBL/GenBank/DDBJ databases">
        <authorList>
            <person name="de Groot N.N."/>
        </authorList>
    </citation>
    <scope>NUCLEOTIDE SEQUENCE [LARGE SCALE GENOMIC DNA]</scope>
    <source>
        <strain evidence="1 2">CGMCC 4.3510</strain>
    </source>
</reference>
<dbReference type="RefSeq" id="WP_093717196.1">
    <property type="nucleotide sequence ID" value="NZ_FONG01000027.1"/>
</dbReference>
<dbReference type="EMBL" id="FONG01000027">
    <property type="protein sequence ID" value="SFF74663.1"/>
    <property type="molecule type" value="Genomic_DNA"/>
</dbReference>
<organism evidence="1 2">
    <name type="scientific">Actinacidiphila alni</name>
    <dbReference type="NCBI Taxonomy" id="380248"/>
    <lineage>
        <taxon>Bacteria</taxon>
        <taxon>Bacillati</taxon>
        <taxon>Actinomycetota</taxon>
        <taxon>Actinomycetes</taxon>
        <taxon>Kitasatosporales</taxon>
        <taxon>Streptomycetaceae</taxon>
        <taxon>Actinacidiphila</taxon>
    </lineage>
</organism>